<feature type="non-terminal residue" evidence="2">
    <location>
        <position position="1"/>
    </location>
</feature>
<keyword evidence="1" id="KW-0812">Transmembrane</keyword>
<organism evidence="2 3">
    <name type="scientific">Lachnoclostridium phytofermentans</name>
    <dbReference type="NCBI Taxonomy" id="66219"/>
    <lineage>
        <taxon>Bacteria</taxon>
        <taxon>Bacillati</taxon>
        <taxon>Bacillota</taxon>
        <taxon>Clostridia</taxon>
        <taxon>Lachnospirales</taxon>
        <taxon>Lachnospiraceae</taxon>
    </lineage>
</organism>
<evidence type="ECO:0000313" key="2">
    <source>
        <dbReference type="EMBL" id="HCL03178.1"/>
    </source>
</evidence>
<keyword evidence="1" id="KW-1133">Transmembrane helix</keyword>
<dbReference type="Proteomes" id="UP000262969">
    <property type="component" value="Unassembled WGS sequence"/>
</dbReference>
<feature type="transmembrane region" description="Helical" evidence="1">
    <location>
        <begin position="18"/>
        <end position="37"/>
    </location>
</feature>
<gene>
    <name evidence="2" type="ORF">DHW61_12355</name>
</gene>
<evidence type="ECO:0000313" key="3">
    <source>
        <dbReference type="Proteomes" id="UP000262969"/>
    </source>
</evidence>
<dbReference type="EMBL" id="DPVV01000416">
    <property type="protein sequence ID" value="HCL03178.1"/>
    <property type="molecule type" value="Genomic_DNA"/>
</dbReference>
<evidence type="ECO:0000256" key="1">
    <source>
        <dbReference type="SAM" id="Phobius"/>
    </source>
</evidence>
<proteinExistence type="predicted"/>
<dbReference type="AlphaFoldDB" id="A0A3D2X9Z1"/>
<reference evidence="2 3" key="1">
    <citation type="journal article" date="2018" name="Nat. Biotechnol.">
        <title>A standardized bacterial taxonomy based on genome phylogeny substantially revises the tree of life.</title>
        <authorList>
            <person name="Parks D.H."/>
            <person name="Chuvochina M."/>
            <person name="Waite D.W."/>
            <person name="Rinke C."/>
            <person name="Skarshewski A."/>
            <person name="Chaumeil P.A."/>
            <person name="Hugenholtz P."/>
        </authorList>
    </citation>
    <scope>NUCLEOTIDE SEQUENCE [LARGE SCALE GENOMIC DNA]</scope>
    <source>
        <strain evidence="2">UBA11728</strain>
    </source>
</reference>
<name>A0A3D2X9Z1_9FIRM</name>
<accession>A0A3D2X9Z1</accession>
<sequence length="80" mass="8734">AIVGVITIVISVIFRNRIIPIATIIGYMGGFILAMIFNADSVDQGGGGTNNAWKIWGIVFILSILIGVILYFFRKQEVCT</sequence>
<feature type="transmembrane region" description="Helical" evidence="1">
    <location>
        <begin position="53"/>
        <end position="73"/>
    </location>
</feature>
<keyword evidence="1" id="KW-0472">Membrane</keyword>
<protein>
    <submittedName>
        <fullName evidence="2">Uncharacterized protein</fullName>
    </submittedName>
</protein>
<comment type="caution">
    <text evidence="2">The sequence shown here is derived from an EMBL/GenBank/DDBJ whole genome shotgun (WGS) entry which is preliminary data.</text>
</comment>